<proteinExistence type="predicted"/>
<evidence type="ECO:0000313" key="3">
    <source>
        <dbReference type="Proteomes" id="UP000007150"/>
    </source>
</evidence>
<feature type="region of interest" description="Disordered" evidence="1">
    <location>
        <begin position="36"/>
        <end position="57"/>
    </location>
</feature>
<name>F6F246_SPHCR</name>
<keyword evidence="3" id="KW-1185">Reference proteome</keyword>
<sequence>MDSGGGWTVEGRMAGLCIAPAETAVHGEKCVPGRVRHDEGGEGRGTVKFRFGDAESG</sequence>
<organism evidence="2 3">
    <name type="scientific">Sphingobium chlorophenolicum L-1</name>
    <dbReference type="NCBI Taxonomy" id="690566"/>
    <lineage>
        <taxon>Bacteria</taxon>
        <taxon>Pseudomonadati</taxon>
        <taxon>Pseudomonadota</taxon>
        <taxon>Alphaproteobacteria</taxon>
        <taxon>Sphingomonadales</taxon>
        <taxon>Sphingomonadaceae</taxon>
        <taxon>Sphingobium</taxon>
    </lineage>
</organism>
<protein>
    <submittedName>
        <fullName evidence="2">Uncharacterized protein</fullName>
    </submittedName>
</protein>
<dbReference type="HOGENOM" id="CLU_2994358_0_0_5"/>
<dbReference type="Proteomes" id="UP000007150">
    <property type="component" value="Chromosome 2"/>
</dbReference>
<gene>
    <name evidence="2" type="ORF">Sphch_4033</name>
</gene>
<reference evidence="2 3" key="1">
    <citation type="submission" date="2011-05" db="EMBL/GenBank/DDBJ databases">
        <title>Complete sequence of chromosome 2 of Sphingobium chlorophenolicum L-1.</title>
        <authorList>
            <consortium name="US DOE Joint Genome Institute"/>
            <person name="Lucas S."/>
            <person name="Han J."/>
            <person name="Lapidus A."/>
            <person name="Cheng J.-F."/>
            <person name="Goodwin L."/>
            <person name="Pitluck S."/>
            <person name="Peters L."/>
            <person name="Daligault H."/>
            <person name="Han C."/>
            <person name="Tapia R."/>
            <person name="Land M."/>
            <person name="Hauser L."/>
            <person name="Kyrpides N."/>
            <person name="Ivanova N."/>
            <person name="Pagani I."/>
            <person name="Turner P."/>
            <person name="Copley S."/>
            <person name="Woyke T."/>
        </authorList>
    </citation>
    <scope>NUCLEOTIDE SEQUENCE [LARGE SCALE GENOMIC DNA]</scope>
    <source>
        <strain evidence="2 3">L-1</strain>
    </source>
</reference>
<dbReference type="EMBL" id="CP002799">
    <property type="protein sequence ID" value="AEG51612.1"/>
    <property type="molecule type" value="Genomic_DNA"/>
</dbReference>
<evidence type="ECO:0000256" key="1">
    <source>
        <dbReference type="SAM" id="MobiDB-lite"/>
    </source>
</evidence>
<dbReference type="STRING" id="690566.Sphch_4033"/>
<accession>F6F246</accession>
<dbReference type="KEGG" id="sch:Sphch_4033"/>
<evidence type="ECO:0000313" key="2">
    <source>
        <dbReference type="EMBL" id="AEG51612.1"/>
    </source>
</evidence>
<dbReference type="AlphaFoldDB" id="F6F246"/>